<keyword evidence="1" id="KW-1185">Reference proteome</keyword>
<evidence type="ECO:0000313" key="1">
    <source>
        <dbReference type="Proteomes" id="UP000829291"/>
    </source>
</evidence>
<evidence type="ECO:0000313" key="2">
    <source>
        <dbReference type="RefSeq" id="XP_046601498.1"/>
    </source>
</evidence>
<dbReference type="Proteomes" id="UP000829291">
    <property type="component" value="Chromosome 1"/>
</dbReference>
<dbReference type="GeneID" id="124295468"/>
<proteinExistence type="predicted"/>
<gene>
    <name evidence="2" type="primary">LOC124295468</name>
</gene>
<protein>
    <submittedName>
        <fullName evidence="2">Uncharacterized protein LOC124295468 isoform X1</fullName>
    </submittedName>
</protein>
<accession>A0ABM3GMJ2</accession>
<organism evidence="1 2">
    <name type="scientific">Neodiprion lecontei</name>
    <name type="common">Redheaded pine sawfly</name>
    <dbReference type="NCBI Taxonomy" id="441921"/>
    <lineage>
        <taxon>Eukaryota</taxon>
        <taxon>Metazoa</taxon>
        <taxon>Ecdysozoa</taxon>
        <taxon>Arthropoda</taxon>
        <taxon>Hexapoda</taxon>
        <taxon>Insecta</taxon>
        <taxon>Pterygota</taxon>
        <taxon>Neoptera</taxon>
        <taxon>Endopterygota</taxon>
        <taxon>Hymenoptera</taxon>
        <taxon>Tenthredinoidea</taxon>
        <taxon>Diprionidae</taxon>
        <taxon>Diprioninae</taxon>
        <taxon>Neodiprion</taxon>
    </lineage>
</organism>
<reference evidence="2" key="1">
    <citation type="submission" date="2025-08" db="UniProtKB">
        <authorList>
            <consortium name="RefSeq"/>
        </authorList>
    </citation>
    <scope>IDENTIFICATION</scope>
    <source>
        <tissue evidence="2">Thorax and Abdomen</tissue>
    </source>
</reference>
<dbReference type="RefSeq" id="XP_046601498.1">
    <property type="nucleotide sequence ID" value="XM_046745542.1"/>
</dbReference>
<name>A0ABM3GMJ2_NEOLC</name>
<sequence length="251" mass="28332">MAGLRTHYKKKAAGFGNLEESRIIKSFEKENARKLRRLDAYNVNRKIIGAGSPVTSSIGRMENVQDGPKNQIVQEDRRMKLLRWRVKRDLQKKIQKAMKPPVLCVGVCHDKLNSSMFLHQSLSAFKPIKSTMSPRITRATAKRLASEACMKARSPDATIILRNKKIITKVLDQGIVHKASKSIEIINIPGSSFAPENYAFRPPACLPSLHLLDQAALKQPKKDLYTTVTPKFCSPCILYARKKKALRQKLL</sequence>